<keyword evidence="2" id="KW-0732">Signal</keyword>
<dbReference type="EMBL" id="JBHRXE010000043">
    <property type="protein sequence ID" value="MFC3570866.1"/>
    <property type="molecule type" value="Genomic_DNA"/>
</dbReference>
<organism evidence="3 4">
    <name type="scientific">Paracoccus simplex</name>
    <dbReference type="NCBI Taxonomy" id="2086346"/>
    <lineage>
        <taxon>Bacteria</taxon>
        <taxon>Pseudomonadati</taxon>
        <taxon>Pseudomonadota</taxon>
        <taxon>Alphaproteobacteria</taxon>
        <taxon>Rhodobacterales</taxon>
        <taxon>Paracoccaceae</taxon>
        <taxon>Paracoccus</taxon>
    </lineage>
</organism>
<accession>A0ABV7S3Q9</accession>
<gene>
    <name evidence="3" type="ORF">ACFOMP_15515</name>
</gene>
<sequence length="52" mass="5355">MMISKTVALALALSMAAVPALADCPGHKKMSNDQTATTMPVERPATPPSTNS</sequence>
<protein>
    <recommendedName>
        <fullName evidence="5">Lipoprotein</fullName>
    </recommendedName>
</protein>
<name>A0ABV7S3Q9_9RHOB</name>
<evidence type="ECO:0000313" key="3">
    <source>
        <dbReference type="EMBL" id="MFC3570866.1"/>
    </source>
</evidence>
<comment type="caution">
    <text evidence="3">The sequence shown here is derived from an EMBL/GenBank/DDBJ whole genome shotgun (WGS) entry which is preliminary data.</text>
</comment>
<evidence type="ECO:0000256" key="1">
    <source>
        <dbReference type="SAM" id="MobiDB-lite"/>
    </source>
</evidence>
<feature type="region of interest" description="Disordered" evidence="1">
    <location>
        <begin position="26"/>
        <end position="52"/>
    </location>
</feature>
<keyword evidence="4" id="KW-1185">Reference proteome</keyword>
<evidence type="ECO:0000313" key="4">
    <source>
        <dbReference type="Proteomes" id="UP001595596"/>
    </source>
</evidence>
<evidence type="ECO:0000256" key="2">
    <source>
        <dbReference type="SAM" id="SignalP"/>
    </source>
</evidence>
<proteinExistence type="predicted"/>
<dbReference type="Proteomes" id="UP001595596">
    <property type="component" value="Unassembled WGS sequence"/>
</dbReference>
<dbReference type="RefSeq" id="WP_379032109.1">
    <property type="nucleotide sequence ID" value="NZ_JBHRXE010000043.1"/>
</dbReference>
<feature type="signal peptide" evidence="2">
    <location>
        <begin position="1"/>
        <end position="22"/>
    </location>
</feature>
<evidence type="ECO:0008006" key="5">
    <source>
        <dbReference type="Google" id="ProtNLM"/>
    </source>
</evidence>
<feature type="chain" id="PRO_5046712786" description="Lipoprotein" evidence="2">
    <location>
        <begin position="23"/>
        <end position="52"/>
    </location>
</feature>
<reference evidence="4" key="1">
    <citation type="journal article" date="2019" name="Int. J. Syst. Evol. Microbiol.">
        <title>The Global Catalogue of Microorganisms (GCM) 10K type strain sequencing project: providing services to taxonomists for standard genome sequencing and annotation.</title>
        <authorList>
            <consortium name="The Broad Institute Genomics Platform"/>
            <consortium name="The Broad Institute Genome Sequencing Center for Infectious Disease"/>
            <person name="Wu L."/>
            <person name="Ma J."/>
        </authorList>
    </citation>
    <scope>NUCLEOTIDE SEQUENCE [LARGE SCALE GENOMIC DNA]</scope>
    <source>
        <strain evidence="4">VKM B-3226</strain>
    </source>
</reference>